<reference evidence="5 6" key="1">
    <citation type="journal article" date="2018" name="Nat. Ecol. Evol.">
        <title>Shark genomes provide insights into elasmobranch evolution and the origin of vertebrates.</title>
        <authorList>
            <person name="Hara Y"/>
            <person name="Yamaguchi K"/>
            <person name="Onimaru K"/>
            <person name="Kadota M"/>
            <person name="Koyanagi M"/>
            <person name="Keeley SD"/>
            <person name="Tatsumi K"/>
            <person name="Tanaka K"/>
            <person name="Motone F"/>
            <person name="Kageyama Y"/>
            <person name="Nozu R"/>
            <person name="Adachi N"/>
            <person name="Nishimura O"/>
            <person name="Nakagawa R"/>
            <person name="Tanegashima C"/>
            <person name="Kiyatake I"/>
            <person name="Matsumoto R"/>
            <person name="Murakumo K"/>
            <person name="Nishida K"/>
            <person name="Terakita A"/>
            <person name="Kuratani S"/>
            <person name="Sato K"/>
            <person name="Hyodo S Kuraku.S."/>
        </authorList>
    </citation>
    <scope>NUCLEOTIDE SEQUENCE [LARGE SCALE GENOMIC DNA]</scope>
</reference>
<dbReference type="EMBL" id="BEZZ01000381">
    <property type="protein sequence ID" value="GCC31679.1"/>
    <property type="molecule type" value="Genomic_DNA"/>
</dbReference>
<dbReference type="AlphaFoldDB" id="A0A401SMP7"/>
<dbReference type="SUPFAM" id="SSF81296">
    <property type="entry name" value="E set domains"/>
    <property type="match status" value="1"/>
</dbReference>
<evidence type="ECO:0000256" key="2">
    <source>
        <dbReference type="ARBA" id="ARBA00009758"/>
    </source>
</evidence>
<dbReference type="Gene3D" id="2.70.50.30">
    <property type="entry name" value="Coagulation Factor XIII, subunit A, domain 1"/>
    <property type="match status" value="1"/>
</dbReference>
<evidence type="ECO:0000256" key="3">
    <source>
        <dbReference type="ARBA" id="ARBA00022468"/>
    </source>
</evidence>
<dbReference type="InterPro" id="IPR000406">
    <property type="entry name" value="Rho_GDI"/>
</dbReference>
<dbReference type="GO" id="GO:0005829">
    <property type="term" value="C:cytosol"/>
    <property type="evidence" value="ECO:0007669"/>
    <property type="project" value="TreeGrafter"/>
</dbReference>
<comment type="caution">
    <text evidence="5">The sequence shown here is derived from an EMBL/GenBank/DDBJ whole genome shotgun (WGS) entry which is preliminary data.</text>
</comment>
<comment type="similarity">
    <text evidence="2">Belongs to the Rho GDI family.</text>
</comment>
<dbReference type="GO" id="GO:0016020">
    <property type="term" value="C:membrane"/>
    <property type="evidence" value="ECO:0007669"/>
    <property type="project" value="TreeGrafter"/>
</dbReference>
<dbReference type="InterPro" id="IPR014756">
    <property type="entry name" value="Ig_E-set"/>
</dbReference>
<dbReference type="PRINTS" id="PR00492">
    <property type="entry name" value="RHOGDI"/>
</dbReference>
<gene>
    <name evidence="5" type="ORF">chiPu_0010140</name>
</gene>
<dbReference type="PANTHER" id="PTHR10980:SF8">
    <property type="entry name" value="RHO GDP-DISSOCIATION INHIBITOR 3"/>
    <property type="match status" value="1"/>
</dbReference>
<dbReference type="GO" id="GO:0005094">
    <property type="term" value="F:Rho GDP-dissociation inhibitor activity"/>
    <property type="evidence" value="ECO:0007669"/>
    <property type="project" value="InterPro"/>
</dbReference>
<name>A0A401SMP7_CHIPU</name>
<evidence type="ECO:0000313" key="6">
    <source>
        <dbReference type="Proteomes" id="UP000287033"/>
    </source>
</evidence>
<organism evidence="5 6">
    <name type="scientific">Chiloscyllium punctatum</name>
    <name type="common">Brownbanded bambooshark</name>
    <name type="synonym">Hemiscyllium punctatum</name>
    <dbReference type="NCBI Taxonomy" id="137246"/>
    <lineage>
        <taxon>Eukaryota</taxon>
        <taxon>Metazoa</taxon>
        <taxon>Chordata</taxon>
        <taxon>Craniata</taxon>
        <taxon>Vertebrata</taxon>
        <taxon>Chondrichthyes</taxon>
        <taxon>Elasmobranchii</taxon>
        <taxon>Galeomorphii</taxon>
        <taxon>Galeoidea</taxon>
        <taxon>Orectolobiformes</taxon>
        <taxon>Hemiscylliidae</taxon>
        <taxon>Chiloscyllium</taxon>
    </lineage>
</organism>
<dbReference type="GO" id="GO:0005096">
    <property type="term" value="F:GTPase activator activity"/>
    <property type="evidence" value="ECO:0007669"/>
    <property type="project" value="UniProtKB-KW"/>
</dbReference>
<dbReference type="OrthoDB" id="1683373at2759"/>
<evidence type="ECO:0000313" key="5">
    <source>
        <dbReference type="EMBL" id="GCC31679.1"/>
    </source>
</evidence>
<protein>
    <recommendedName>
        <fullName evidence="7">Rho GDP dissociation inhibitor (GDI) gamma</fullName>
    </recommendedName>
</protein>
<evidence type="ECO:0008006" key="7">
    <source>
        <dbReference type="Google" id="ProtNLM"/>
    </source>
</evidence>
<keyword evidence="6" id="KW-1185">Reference proteome</keyword>
<dbReference type="PANTHER" id="PTHR10980">
    <property type="entry name" value="RHO GDP-DISSOCIATION INHIBITOR"/>
    <property type="match status" value="1"/>
</dbReference>
<accession>A0A401SMP7</accession>
<proteinExistence type="inferred from homology"/>
<dbReference type="OMA" id="ICLTIPE"/>
<dbReference type="STRING" id="137246.A0A401SMP7"/>
<evidence type="ECO:0000256" key="1">
    <source>
        <dbReference type="ARBA" id="ARBA00004496"/>
    </source>
</evidence>
<dbReference type="Pfam" id="PF02115">
    <property type="entry name" value="Rho_GDI"/>
    <property type="match status" value="1"/>
</dbReference>
<keyword evidence="4" id="KW-0963">Cytoplasm</keyword>
<dbReference type="Proteomes" id="UP000287033">
    <property type="component" value="Unassembled WGS sequence"/>
</dbReference>
<comment type="subcellular location">
    <subcellularLocation>
        <location evidence="1">Cytoplasm</location>
    </subcellularLocation>
</comment>
<evidence type="ECO:0000256" key="4">
    <source>
        <dbReference type="ARBA" id="ARBA00022490"/>
    </source>
</evidence>
<dbReference type="FunFam" id="2.70.50.30:FF:000004">
    <property type="entry name" value="Rho GDP-dissociation inhibitor 1"/>
    <property type="match status" value="1"/>
</dbReference>
<keyword evidence="3" id="KW-0343">GTPase activation</keyword>
<dbReference type="GO" id="GO:0007266">
    <property type="term" value="P:Rho protein signal transduction"/>
    <property type="evidence" value="ECO:0007669"/>
    <property type="project" value="InterPro"/>
</dbReference>
<sequence>MLGLDVCEFGSQLLELMWLTVCYKDILAEKDPELYPVEEDTSVDSSYRAPAQKTLKEIQEMDNDDESLNKYKQTLLGRGPLDIDPKTPNVQVTSLILVCPTAPEPIFMDLTGDLAALKKKTFVLKEGTEYRLKINFKVNREIVSGLKYVHFTCKGRLQASKDTYMVGSYGPRADEYEFISPLEEAPKGMMVRGMYTMKSHITDDDKSDHLHWEWKLNIKKDWKD</sequence>
<dbReference type="InterPro" id="IPR024792">
    <property type="entry name" value="RhoGDI_dom_sf"/>
</dbReference>